<accession>A0AAF1BMS3</accession>
<dbReference type="PANTHER" id="PTHR42870">
    <property type="entry name" value="ACETYL-COA C-ACETYLTRANSFERASE"/>
    <property type="match status" value="1"/>
</dbReference>
<gene>
    <name evidence="3" type="primary">Scp2</name>
    <name evidence="3" type="ORF">LOC62_05G007235</name>
</gene>
<feature type="domain" description="Thiolase C-terminal" evidence="2">
    <location>
        <begin position="269"/>
        <end position="394"/>
    </location>
</feature>
<dbReference type="EMBL" id="CP086718">
    <property type="protein sequence ID" value="WOO83715.1"/>
    <property type="molecule type" value="Genomic_DNA"/>
</dbReference>
<protein>
    <submittedName>
        <fullName evidence="3">Non-specific lipid-transfer protein</fullName>
    </submittedName>
</protein>
<evidence type="ECO:0000313" key="3">
    <source>
        <dbReference type="EMBL" id="WOO83715.1"/>
    </source>
</evidence>
<sequence>MVYTPKKAYVIGVGSTKFDKPRGERDYDALGIEATVKALTDAGITYDAVESATVGYVYGDSTCGQRVLYTIGMTGIPILNVNNNCSTGSSAFVSAVQAVQSGQADCSLALGFERMAPGSLSSPWTDRPSPIQGTYMQVLQIEDEKAYATPEKGPSAGRIFAAAGKEHGERYGSTQEHWAKISAKNHQHSVKNPYSQFRFAPTWQEVLKARPITRELTLPMCSPTSDGGAAAVVASEDFVKKHNLQDRAVEVVGQAVATDSVHLYEDHSRIELAGADMARQAVAKAYKQAGIGPNDVQVIELHDCFAPNELITYEALGLCKTGEAHKLVDAGDNTYGGKWVVNPSGGLESKGHPLGATGLGMIFYLTLQVRGEAGDLQVPNVRNALAHNLGLGGSCVISILRKPAFYRAGTTSAQRAGYDVAREVRRVTQTELNKVRASKFSDYVEPALAERARL</sequence>
<dbReference type="Pfam" id="PF22691">
    <property type="entry name" value="Thiolase_C_1"/>
    <property type="match status" value="1"/>
</dbReference>
<dbReference type="InterPro" id="IPR055140">
    <property type="entry name" value="Thiolase_C_2"/>
</dbReference>
<dbReference type="Gene3D" id="3.40.47.10">
    <property type="match status" value="1"/>
</dbReference>
<proteinExistence type="predicted"/>
<evidence type="ECO:0000259" key="1">
    <source>
        <dbReference type="Pfam" id="PF00108"/>
    </source>
</evidence>
<dbReference type="PANTHER" id="PTHR42870:SF1">
    <property type="entry name" value="NON-SPECIFIC LIPID-TRANSFER PROTEIN-LIKE 2"/>
    <property type="match status" value="1"/>
</dbReference>
<evidence type="ECO:0000259" key="2">
    <source>
        <dbReference type="Pfam" id="PF22691"/>
    </source>
</evidence>
<dbReference type="GeneID" id="87810408"/>
<dbReference type="Proteomes" id="UP000827549">
    <property type="component" value="Chromosome 5"/>
</dbReference>
<dbReference type="CDD" id="cd00829">
    <property type="entry name" value="SCP-x_thiolase"/>
    <property type="match status" value="1"/>
</dbReference>
<dbReference type="RefSeq" id="XP_062629741.1">
    <property type="nucleotide sequence ID" value="XM_062773757.1"/>
</dbReference>
<organism evidence="3 4">
    <name type="scientific">Vanrija pseudolonga</name>
    <dbReference type="NCBI Taxonomy" id="143232"/>
    <lineage>
        <taxon>Eukaryota</taxon>
        <taxon>Fungi</taxon>
        <taxon>Dikarya</taxon>
        <taxon>Basidiomycota</taxon>
        <taxon>Agaricomycotina</taxon>
        <taxon>Tremellomycetes</taxon>
        <taxon>Trichosporonales</taxon>
        <taxon>Trichosporonaceae</taxon>
        <taxon>Vanrija</taxon>
    </lineage>
</organism>
<dbReference type="InterPro" id="IPR020616">
    <property type="entry name" value="Thiolase_N"/>
</dbReference>
<feature type="domain" description="Thiolase N-terminal" evidence="1">
    <location>
        <begin position="24"/>
        <end position="198"/>
    </location>
</feature>
<dbReference type="Pfam" id="PF00108">
    <property type="entry name" value="Thiolase_N"/>
    <property type="match status" value="1"/>
</dbReference>
<evidence type="ECO:0000313" key="4">
    <source>
        <dbReference type="Proteomes" id="UP000827549"/>
    </source>
</evidence>
<dbReference type="InterPro" id="IPR002155">
    <property type="entry name" value="Thiolase"/>
</dbReference>
<dbReference type="PIRSF" id="PIRSF000429">
    <property type="entry name" value="Ac-CoA_Ac_transf"/>
    <property type="match status" value="1"/>
</dbReference>
<name>A0AAF1BMS3_9TREE</name>
<dbReference type="SUPFAM" id="SSF53901">
    <property type="entry name" value="Thiolase-like"/>
    <property type="match status" value="2"/>
</dbReference>
<dbReference type="GO" id="GO:0016747">
    <property type="term" value="F:acyltransferase activity, transferring groups other than amino-acyl groups"/>
    <property type="evidence" value="ECO:0007669"/>
    <property type="project" value="InterPro"/>
</dbReference>
<dbReference type="AlphaFoldDB" id="A0AAF1BMS3"/>
<keyword evidence="4" id="KW-1185">Reference proteome</keyword>
<reference evidence="3" key="1">
    <citation type="submission" date="2023-10" db="EMBL/GenBank/DDBJ databases">
        <authorList>
            <person name="Noh H."/>
        </authorList>
    </citation>
    <scope>NUCLEOTIDE SEQUENCE</scope>
    <source>
        <strain evidence="3">DUCC4014</strain>
    </source>
</reference>
<dbReference type="NCBIfam" id="NF006102">
    <property type="entry name" value="PRK08256.1"/>
    <property type="match status" value="1"/>
</dbReference>
<dbReference type="InterPro" id="IPR016039">
    <property type="entry name" value="Thiolase-like"/>
</dbReference>